<reference evidence="3 4" key="1">
    <citation type="submission" date="2016-11" db="EMBL/GenBank/DDBJ databases">
        <authorList>
            <person name="Jaros S."/>
            <person name="Januszkiewicz K."/>
            <person name="Wedrychowicz H."/>
        </authorList>
    </citation>
    <scope>NUCLEOTIDE SEQUENCE [LARGE SCALE GENOMIC DNA]</scope>
    <source>
        <strain evidence="3 4">DSM 44666</strain>
    </source>
</reference>
<dbReference type="EMBL" id="FQVL01000003">
    <property type="protein sequence ID" value="SHE82936.1"/>
    <property type="molecule type" value="Genomic_DNA"/>
</dbReference>
<sequence>MNAKSTGLQSITYEEHDIVLQQLFAAPREHVWNLFTKSENLIHWWGPDGCSIPNCMVDFRPGGIWHYSVRFPDGRILWFLNTYREIINQEQIVFTRAFSNETCQTFHDFPEHEVRLTFEELNKQTSATLRIACASADDMRATVEMGIMPRFVESWNKLATLIEGRQGF</sequence>
<accession>A0A1M4WNX4</accession>
<dbReference type="Gene3D" id="3.30.530.20">
    <property type="match status" value="1"/>
</dbReference>
<dbReference type="OrthoDB" id="118413at2"/>
<dbReference type="Proteomes" id="UP000184476">
    <property type="component" value="Unassembled WGS sequence"/>
</dbReference>
<dbReference type="InterPro" id="IPR013538">
    <property type="entry name" value="ASHA1/2-like_C"/>
</dbReference>
<comment type="similarity">
    <text evidence="1">Belongs to the AHA1 family.</text>
</comment>
<evidence type="ECO:0000259" key="2">
    <source>
        <dbReference type="Pfam" id="PF08327"/>
    </source>
</evidence>
<gene>
    <name evidence="3" type="ORF">SAMN05444392_103309</name>
</gene>
<dbReference type="RefSeq" id="WP_073154385.1">
    <property type="nucleotide sequence ID" value="NZ_FQVL01000003.1"/>
</dbReference>
<name>A0A1M4WNX4_9BACL</name>
<protein>
    <submittedName>
        <fullName evidence="3">Uncharacterized conserved protein YndB, AHSA1/START domain</fullName>
    </submittedName>
</protein>
<evidence type="ECO:0000313" key="3">
    <source>
        <dbReference type="EMBL" id="SHE82936.1"/>
    </source>
</evidence>
<dbReference type="InterPro" id="IPR023393">
    <property type="entry name" value="START-like_dom_sf"/>
</dbReference>
<evidence type="ECO:0000313" key="4">
    <source>
        <dbReference type="Proteomes" id="UP000184476"/>
    </source>
</evidence>
<keyword evidence="4" id="KW-1185">Reference proteome</keyword>
<proteinExistence type="inferred from homology"/>
<dbReference type="Pfam" id="PF08327">
    <property type="entry name" value="AHSA1"/>
    <property type="match status" value="1"/>
</dbReference>
<feature type="domain" description="Activator of Hsp90 ATPase homologue 1/2-like C-terminal" evidence="2">
    <location>
        <begin position="25"/>
        <end position="160"/>
    </location>
</feature>
<evidence type="ECO:0000256" key="1">
    <source>
        <dbReference type="ARBA" id="ARBA00006817"/>
    </source>
</evidence>
<organism evidence="3 4">
    <name type="scientific">Seinonella peptonophila</name>
    <dbReference type="NCBI Taxonomy" id="112248"/>
    <lineage>
        <taxon>Bacteria</taxon>
        <taxon>Bacillati</taxon>
        <taxon>Bacillota</taxon>
        <taxon>Bacilli</taxon>
        <taxon>Bacillales</taxon>
        <taxon>Thermoactinomycetaceae</taxon>
        <taxon>Seinonella</taxon>
    </lineage>
</organism>
<dbReference type="STRING" id="112248.SAMN05444392_103309"/>
<dbReference type="AlphaFoldDB" id="A0A1M4WNX4"/>
<dbReference type="SUPFAM" id="SSF55961">
    <property type="entry name" value="Bet v1-like"/>
    <property type="match status" value="1"/>
</dbReference>